<organism evidence="3 4">
    <name type="scientific">Hyphodiscus hymeniophilus</name>
    <dbReference type="NCBI Taxonomy" id="353542"/>
    <lineage>
        <taxon>Eukaryota</taxon>
        <taxon>Fungi</taxon>
        <taxon>Dikarya</taxon>
        <taxon>Ascomycota</taxon>
        <taxon>Pezizomycotina</taxon>
        <taxon>Leotiomycetes</taxon>
        <taxon>Helotiales</taxon>
        <taxon>Hyphodiscaceae</taxon>
        <taxon>Hyphodiscus</taxon>
    </lineage>
</organism>
<dbReference type="PANTHER" id="PTHR47784">
    <property type="entry name" value="STEROL UPTAKE CONTROL PROTEIN 2"/>
    <property type="match status" value="1"/>
</dbReference>
<dbReference type="EMBL" id="VNKQ01000016">
    <property type="protein sequence ID" value="KAG0646082.1"/>
    <property type="molecule type" value="Genomic_DNA"/>
</dbReference>
<name>A0A9P6VCK8_9HELO</name>
<sequence length="401" mass="44275">CDEERPVCAGCTKRVVPCEYPLPGSPSRDILRPITLRSGNSPNPSPHTPPIDGSASISISSPARKGDELLPFSHLASREPPDSLAHSKTIGQFDMEDMALWHHFQTNTTETLIWTQKTDFYPLALSCDYLMHAVLSVSALHLAYLHPNQRDMYNYISAQHQDLALGPFQTAISNITPKNCHQVFAFSALLLISIYASSRSAKFFIPAADITSVSGFAGFTKWIVCLQGCRSIVEAAAPYIRSGPLRSLVVDGGKVEELATSASILPQDEDSQSLSQLARYLMETSSIKSSTTVAEMEAYSDAITLLQKILAATTQVNDSLSLRALMSIWPSKLSDMSVQLLGDSRPPALAILAHYCLVLKRCDDCWYMEHRAFDLFDAVRQSLPQEWLPCIEHPLRVFTGR</sequence>
<dbReference type="InterPro" id="IPR021858">
    <property type="entry name" value="Fun_TF"/>
</dbReference>
<protein>
    <recommendedName>
        <fullName evidence="5">Zn(2)-C6 fungal-type domain-containing protein</fullName>
    </recommendedName>
</protein>
<evidence type="ECO:0008006" key="5">
    <source>
        <dbReference type="Google" id="ProtNLM"/>
    </source>
</evidence>
<dbReference type="InterPro" id="IPR001138">
    <property type="entry name" value="Zn2Cys6_DnaBD"/>
</dbReference>
<dbReference type="InterPro" id="IPR053157">
    <property type="entry name" value="Sterol_Uptake_Regulator"/>
</dbReference>
<proteinExistence type="predicted"/>
<dbReference type="AlphaFoldDB" id="A0A9P6VCK8"/>
<reference evidence="3" key="1">
    <citation type="submission" date="2019-07" db="EMBL/GenBank/DDBJ databases">
        <title>Hyphodiscus hymeniophilus genome sequencing and assembly.</title>
        <authorList>
            <person name="Kramer G."/>
            <person name="Nodwell J."/>
        </authorList>
    </citation>
    <scope>NUCLEOTIDE SEQUENCE</scope>
    <source>
        <strain evidence="3">ATCC 34498</strain>
    </source>
</reference>
<keyword evidence="4" id="KW-1185">Reference proteome</keyword>
<comment type="caution">
    <text evidence="3">The sequence shown here is derived from an EMBL/GenBank/DDBJ whole genome shotgun (WGS) entry which is preliminary data.</text>
</comment>
<gene>
    <name evidence="3" type="ORF">D0Z07_8252</name>
</gene>
<dbReference type="CDD" id="cd00067">
    <property type="entry name" value="GAL4"/>
    <property type="match status" value="1"/>
</dbReference>
<evidence type="ECO:0000256" key="2">
    <source>
        <dbReference type="SAM" id="MobiDB-lite"/>
    </source>
</evidence>
<evidence type="ECO:0000313" key="3">
    <source>
        <dbReference type="EMBL" id="KAG0646082.1"/>
    </source>
</evidence>
<dbReference type="GO" id="GO:0001228">
    <property type="term" value="F:DNA-binding transcription activator activity, RNA polymerase II-specific"/>
    <property type="evidence" value="ECO:0007669"/>
    <property type="project" value="TreeGrafter"/>
</dbReference>
<dbReference type="PANTHER" id="PTHR47784:SF5">
    <property type="entry name" value="STEROL UPTAKE CONTROL PROTEIN 2"/>
    <property type="match status" value="1"/>
</dbReference>
<dbReference type="OrthoDB" id="5386330at2759"/>
<dbReference type="GO" id="GO:0008270">
    <property type="term" value="F:zinc ion binding"/>
    <property type="evidence" value="ECO:0007669"/>
    <property type="project" value="InterPro"/>
</dbReference>
<feature type="non-terminal residue" evidence="3">
    <location>
        <position position="1"/>
    </location>
</feature>
<keyword evidence="1" id="KW-0539">Nucleus</keyword>
<feature type="region of interest" description="Disordered" evidence="2">
    <location>
        <begin position="22"/>
        <end position="58"/>
    </location>
</feature>
<evidence type="ECO:0000256" key="1">
    <source>
        <dbReference type="ARBA" id="ARBA00023242"/>
    </source>
</evidence>
<dbReference type="Proteomes" id="UP000785200">
    <property type="component" value="Unassembled WGS sequence"/>
</dbReference>
<dbReference type="Pfam" id="PF11951">
    <property type="entry name" value="Fungal_trans_2"/>
    <property type="match status" value="1"/>
</dbReference>
<evidence type="ECO:0000313" key="4">
    <source>
        <dbReference type="Proteomes" id="UP000785200"/>
    </source>
</evidence>
<accession>A0A9P6VCK8</accession>